<name>A0ABW9QN37_9ACTN</name>
<dbReference type="InterPro" id="IPR017871">
    <property type="entry name" value="ABC_transporter-like_CS"/>
</dbReference>
<accession>A0ABW9QN37</accession>
<evidence type="ECO:0000256" key="2">
    <source>
        <dbReference type="ARBA" id="ARBA00022840"/>
    </source>
</evidence>
<dbReference type="Pfam" id="PF00005">
    <property type="entry name" value="ABC_tran"/>
    <property type="match status" value="1"/>
</dbReference>
<dbReference type="GO" id="GO:0005524">
    <property type="term" value="F:ATP binding"/>
    <property type="evidence" value="ECO:0007669"/>
    <property type="project" value="UniProtKB-KW"/>
</dbReference>
<keyword evidence="1" id="KW-0547">Nucleotide-binding</keyword>
<evidence type="ECO:0000313" key="4">
    <source>
        <dbReference type="EMBL" id="MST31142.1"/>
    </source>
</evidence>
<dbReference type="EMBL" id="WJHE01000005">
    <property type="protein sequence ID" value="MST31142.1"/>
    <property type="molecule type" value="Genomic_DNA"/>
</dbReference>
<dbReference type="Proteomes" id="UP000437736">
    <property type="component" value="Unassembled WGS sequence"/>
</dbReference>
<keyword evidence="2 4" id="KW-0067">ATP-binding</keyword>
<keyword evidence="5" id="KW-1185">Reference proteome</keyword>
<evidence type="ECO:0000256" key="1">
    <source>
        <dbReference type="ARBA" id="ARBA00022741"/>
    </source>
</evidence>
<dbReference type="CDD" id="cd03230">
    <property type="entry name" value="ABC_DR_subfamily_A"/>
    <property type="match status" value="1"/>
</dbReference>
<organism evidence="4 5">
    <name type="scientific">Acidiferrimicrobium australe</name>
    <dbReference type="NCBI Taxonomy" id="2664430"/>
    <lineage>
        <taxon>Bacteria</taxon>
        <taxon>Bacillati</taxon>
        <taxon>Actinomycetota</taxon>
        <taxon>Acidimicrobiia</taxon>
        <taxon>Acidimicrobiales</taxon>
        <taxon>Acidimicrobiaceae</taxon>
        <taxon>Acidiferrimicrobium</taxon>
    </lineage>
</organism>
<dbReference type="SMART" id="SM00382">
    <property type="entry name" value="AAA"/>
    <property type="match status" value="1"/>
</dbReference>
<dbReference type="PANTHER" id="PTHR43038:SF3">
    <property type="entry name" value="ABC TRANSPORTER G FAMILY MEMBER 20 ISOFORM X1"/>
    <property type="match status" value="1"/>
</dbReference>
<evidence type="ECO:0000313" key="5">
    <source>
        <dbReference type="Proteomes" id="UP000437736"/>
    </source>
</evidence>
<dbReference type="InterPro" id="IPR003439">
    <property type="entry name" value="ABC_transporter-like_ATP-bd"/>
</dbReference>
<feature type="domain" description="ABC transporter" evidence="3">
    <location>
        <begin position="4"/>
        <end position="225"/>
    </location>
</feature>
<gene>
    <name evidence="4" type="ORF">GHK86_00155</name>
</gene>
<dbReference type="SUPFAM" id="SSF52540">
    <property type="entry name" value="P-loop containing nucleoside triphosphate hydrolases"/>
    <property type="match status" value="1"/>
</dbReference>
<dbReference type="PROSITE" id="PS00211">
    <property type="entry name" value="ABC_TRANSPORTER_1"/>
    <property type="match status" value="1"/>
</dbReference>
<proteinExistence type="predicted"/>
<dbReference type="PROSITE" id="PS50893">
    <property type="entry name" value="ABC_TRANSPORTER_2"/>
    <property type="match status" value="1"/>
</dbReference>
<comment type="caution">
    <text evidence="4">The sequence shown here is derived from an EMBL/GenBank/DDBJ whole genome shotgun (WGS) entry which is preliminary data.</text>
</comment>
<dbReference type="InterPro" id="IPR027417">
    <property type="entry name" value="P-loop_NTPase"/>
</dbReference>
<protein>
    <submittedName>
        <fullName evidence="4">ATP-binding cassette domain-containing protein</fullName>
    </submittedName>
</protein>
<evidence type="ECO:0000259" key="3">
    <source>
        <dbReference type="PROSITE" id="PS50893"/>
    </source>
</evidence>
<dbReference type="PANTHER" id="PTHR43038">
    <property type="entry name" value="ATP-BINDING CASSETTE, SUB-FAMILY H, MEMBER 1"/>
    <property type="match status" value="1"/>
</dbReference>
<reference evidence="4 5" key="1">
    <citation type="submission" date="2019-11" db="EMBL/GenBank/DDBJ databases">
        <title>Acidiferrimicrobium australis gen. nov., sp. nov., an acidophilic and obligately heterotrophic, member of the Actinobacteria that catalyses dissimilatory oxido- reduction of iron isolated from metal-rich acidic water in Chile.</title>
        <authorList>
            <person name="Gonzalez D."/>
            <person name="Huber K."/>
            <person name="Hedrich S."/>
            <person name="Rojas-Villalobos C."/>
            <person name="Quatrini R."/>
            <person name="Dinamarca M.A."/>
            <person name="Schwarz A."/>
            <person name="Canales C."/>
            <person name="Nancucheo I."/>
        </authorList>
    </citation>
    <scope>NUCLEOTIDE SEQUENCE [LARGE SCALE GENOMIC DNA]</scope>
    <source>
        <strain evidence="4 5">USS-CCA1</strain>
    </source>
</reference>
<dbReference type="InterPro" id="IPR003593">
    <property type="entry name" value="AAA+_ATPase"/>
</dbReference>
<dbReference type="Gene3D" id="3.40.50.300">
    <property type="entry name" value="P-loop containing nucleotide triphosphate hydrolases"/>
    <property type="match status" value="1"/>
</dbReference>
<sequence>MTEIVADGVVKAFGGRRALDGVDLAVPAAELWGVVGADGAGKTTLLRCIAGLLRVDAGRVLPGRSGQERLGFAQQGFHLYADLTVEENVAFIGSLYGLGRAAAARSATELLGFAGLQDRRGSLAGELSGGMKQKLTLVCALLHRPPVLLLDEPTTGVDPLSRLEFWNLVEHLRVTGSTVLLTSAYFDEVERCDHVVYLDHGRVLAAGAPSALRGTHPSLEAAFLEMTA</sequence>